<dbReference type="GO" id="GO:0006508">
    <property type="term" value="P:proteolysis"/>
    <property type="evidence" value="ECO:0007669"/>
    <property type="project" value="UniProtKB-KW"/>
</dbReference>
<dbReference type="InterPro" id="IPR001314">
    <property type="entry name" value="Peptidase_S1A"/>
</dbReference>
<dbReference type="KEGG" id="kab:B7C62_09190"/>
<comment type="similarity">
    <text evidence="1">Belongs to the peptidase S1 family.</text>
</comment>
<dbReference type="RefSeq" id="WP_084745860.1">
    <property type="nucleotide sequence ID" value="NZ_CP020563.1"/>
</dbReference>
<organism evidence="5 6">
    <name type="scientific">Kitasatospora albolonga</name>
    <dbReference type="NCBI Taxonomy" id="68173"/>
    <lineage>
        <taxon>Bacteria</taxon>
        <taxon>Bacillati</taxon>
        <taxon>Actinomycetota</taxon>
        <taxon>Actinomycetes</taxon>
        <taxon>Kitasatosporales</taxon>
        <taxon>Streptomycetaceae</taxon>
        <taxon>Kitasatospora</taxon>
    </lineage>
</organism>
<evidence type="ECO:0000313" key="6">
    <source>
        <dbReference type="Proteomes" id="UP000192251"/>
    </source>
</evidence>
<keyword evidence="3" id="KW-0732">Signal</keyword>
<dbReference type="SMART" id="SM00020">
    <property type="entry name" value="Tryp_SPc"/>
    <property type="match status" value="1"/>
</dbReference>
<dbReference type="CDD" id="cd00190">
    <property type="entry name" value="Tryp_SPc"/>
    <property type="match status" value="1"/>
</dbReference>
<gene>
    <name evidence="5" type="ORF">B7C62_09190</name>
</gene>
<keyword evidence="5" id="KW-0645">Protease</keyword>
<dbReference type="GO" id="GO:0008233">
    <property type="term" value="F:peptidase activity"/>
    <property type="evidence" value="ECO:0007669"/>
    <property type="project" value="UniProtKB-KW"/>
</dbReference>
<sequence>MALPRTLRTMAAAGIALGIAIAAPAFTGTANAAPNPIVGGEQATSTYSFMGSIQVNGSHYCGASLISPGWMVTALHCTYGNGALPASALRVRIGSNDHLSGGTLAGVSQIVRPSSSPSMAGQDIALLRLSSQVAHTPVPITSATPADNSATRLLGWGQTCPQRGCSSGAPRYLKQLDTKVLPDSSCTGMVNSRELCIAGTTSNTACYGDSGGPALVNRNGRLELAGATSRSGSTSSTCGVGGAVYTDLAAWKSWIQQYTGAL</sequence>
<accession>A0ABC8BQV6</accession>
<evidence type="ECO:0000256" key="1">
    <source>
        <dbReference type="ARBA" id="ARBA00007664"/>
    </source>
</evidence>
<dbReference type="PANTHER" id="PTHR24276:SF91">
    <property type="entry name" value="AT26814P-RELATED"/>
    <property type="match status" value="1"/>
</dbReference>
<dbReference type="InterPro" id="IPR050430">
    <property type="entry name" value="Peptidase_S1"/>
</dbReference>
<keyword evidence="2" id="KW-1015">Disulfide bond</keyword>
<dbReference type="PANTHER" id="PTHR24276">
    <property type="entry name" value="POLYSERASE-RELATED"/>
    <property type="match status" value="1"/>
</dbReference>
<proteinExistence type="inferred from homology"/>
<keyword evidence="6" id="KW-1185">Reference proteome</keyword>
<dbReference type="Proteomes" id="UP000192251">
    <property type="component" value="Chromosome"/>
</dbReference>
<evidence type="ECO:0000313" key="5">
    <source>
        <dbReference type="EMBL" id="ARF72426.1"/>
    </source>
</evidence>
<dbReference type="Pfam" id="PF00089">
    <property type="entry name" value="Trypsin"/>
    <property type="match status" value="1"/>
</dbReference>
<dbReference type="InterPro" id="IPR043504">
    <property type="entry name" value="Peptidase_S1_PA_chymotrypsin"/>
</dbReference>
<feature type="domain" description="Peptidase S1" evidence="4">
    <location>
        <begin position="37"/>
        <end position="260"/>
    </location>
</feature>
<evidence type="ECO:0000256" key="2">
    <source>
        <dbReference type="ARBA" id="ARBA00023157"/>
    </source>
</evidence>
<dbReference type="PROSITE" id="PS50240">
    <property type="entry name" value="TRYPSIN_DOM"/>
    <property type="match status" value="1"/>
</dbReference>
<name>A0ABC8BQV6_9ACTN</name>
<evidence type="ECO:0000259" key="4">
    <source>
        <dbReference type="PROSITE" id="PS50240"/>
    </source>
</evidence>
<dbReference type="AlphaFoldDB" id="A0ABC8BQV6"/>
<dbReference type="InterPro" id="IPR009003">
    <property type="entry name" value="Peptidase_S1_PA"/>
</dbReference>
<reference evidence="5 6" key="1">
    <citation type="submission" date="2017-04" db="EMBL/GenBank/DDBJ databases">
        <title>The complete genome sequence of Streptomyces albolongus YIM 101047, the producer of novel bafilomycins and novel odoriferous sesquiterpenoids.</title>
        <authorList>
            <person name="Yin M."/>
            <person name="Jiang Y."/>
        </authorList>
    </citation>
    <scope>NUCLEOTIDE SEQUENCE [LARGE SCALE GENOMIC DNA]</scope>
    <source>
        <strain evidence="5 6">YIM 101047</strain>
    </source>
</reference>
<keyword evidence="5" id="KW-0378">Hydrolase</keyword>
<evidence type="ECO:0000256" key="3">
    <source>
        <dbReference type="SAM" id="SignalP"/>
    </source>
</evidence>
<feature type="signal peptide" evidence="3">
    <location>
        <begin position="1"/>
        <end position="32"/>
    </location>
</feature>
<dbReference type="InterPro" id="IPR001254">
    <property type="entry name" value="Trypsin_dom"/>
</dbReference>
<dbReference type="Gene3D" id="2.40.10.10">
    <property type="entry name" value="Trypsin-like serine proteases"/>
    <property type="match status" value="1"/>
</dbReference>
<dbReference type="PRINTS" id="PR00722">
    <property type="entry name" value="CHYMOTRYPSIN"/>
</dbReference>
<dbReference type="SUPFAM" id="SSF50494">
    <property type="entry name" value="Trypsin-like serine proteases"/>
    <property type="match status" value="1"/>
</dbReference>
<feature type="chain" id="PRO_5044765329" evidence="3">
    <location>
        <begin position="33"/>
        <end position="262"/>
    </location>
</feature>
<dbReference type="EMBL" id="CP020563">
    <property type="protein sequence ID" value="ARF72426.1"/>
    <property type="molecule type" value="Genomic_DNA"/>
</dbReference>
<protein>
    <submittedName>
        <fullName evidence="5">Serine protease</fullName>
    </submittedName>
</protein>